<reference evidence="1 2" key="1">
    <citation type="submission" date="2019-10" db="EMBL/GenBank/DDBJ databases">
        <authorList>
            <person name="Dong K."/>
        </authorList>
    </citation>
    <scope>NUCLEOTIDE SEQUENCE [LARGE SCALE GENOMIC DNA]</scope>
    <source>
        <strain evidence="1 2">DSM 28960</strain>
    </source>
</reference>
<dbReference type="AlphaFoldDB" id="A0A7X1Z7B1"/>
<dbReference type="Pfam" id="PF15432">
    <property type="entry name" value="Sec-ASP3"/>
    <property type="match status" value="1"/>
</dbReference>
<organism evidence="1 2">
    <name type="scientific">Lactococcus hircilactis</name>
    <dbReference type="NCBI Taxonomy" id="1494462"/>
    <lineage>
        <taxon>Bacteria</taxon>
        <taxon>Bacillati</taxon>
        <taxon>Bacillota</taxon>
        <taxon>Bacilli</taxon>
        <taxon>Lactobacillales</taxon>
        <taxon>Streptococcaceae</taxon>
        <taxon>Lactococcus</taxon>
    </lineage>
</organism>
<gene>
    <name evidence="1" type="primary">asp3</name>
    <name evidence="1" type="ORF">GHI93_03820</name>
</gene>
<sequence>MMTELFLMRWPKNISATYVNGATLRFNKNQSVYYANEMLSPGQIICTWKSSSDYLSSGNVPTLPLLSLNKEYDLSFKLEADNDLPVQIQIDFFDDEHEIIQRFMSTDFCLNFIVPSGMVEYEIHLINLKHKWINFDYLMINEAQENEFIVEKNFSQHYEWIYPRTSGKFTNKKAHIILNSGPRTILPISFQKDVPYNQIFVFTNGKDLEELVNDLTIEFQVNREYQLNMVAGMGFYTIPSEAIEKIKQDLNSSKMKRR</sequence>
<dbReference type="Proteomes" id="UP000439550">
    <property type="component" value="Unassembled WGS sequence"/>
</dbReference>
<proteinExistence type="predicted"/>
<evidence type="ECO:0000313" key="2">
    <source>
        <dbReference type="Proteomes" id="UP000439550"/>
    </source>
</evidence>
<dbReference type="GO" id="GO:0015031">
    <property type="term" value="P:protein transport"/>
    <property type="evidence" value="ECO:0007669"/>
    <property type="project" value="InterPro"/>
</dbReference>
<dbReference type="EMBL" id="WITJ01000004">
    <property type="protein sequence ID" value="MQW39080.1"/>
    <property type="molecule type" value="Genomic_DNA"/>
</dbReference>
<evidence type="ECO:0000313" key="1">
    <source>
        <dbReference type="EMBL" id="MQW39080.1"/>
    </source>
</evidence>
<dbReference type="NCBIfam" id="TIGR03711">
    <property type="entry name" value="acc_sec_asp3"/>
    <property type="match status" value="1"/>
</dbReference>
<dbReference type="InterPro" id="IPR022259">
    <property type="entry name" value="Acessory_Sec_prot_Asp3"/>
</dbReference>
<comment type="caution">
    <text evidence="1">The sequence shown here is derived from an EMBL/GenBank/DDBJ whole genome shotgun (WGS) entry which is preliminary data.</text>
</comment>
<name>A0A7X1Z7B1_9LACT</name>
<protein>
    <submittedName>
        <fullName evidence="1">Accessory Sec system protein Asp3</fullName>
    </submittedName>
</protein>
<dbReference type="OrthoDB" id="2042927at2"/>
<accession>A0A7X1Z7B1</accession>
<keyword evidence="2" id="KW-1185">Reference proteome</keyword>